<evidence type="ECO:0000313" key="3">
    <source>
        <dbReference type="Proteomes" id="UP000629287"/>
    </source>
</evidence>
<protein>
    <submittedName>
        <fullName evidence="2">Uncharacterized protein</fullName>
    </submittedName>
</protein>
<gene>
    <name evidence="2" type="ORF">H4687_006076</name>
</gene>
<reference evidence="2 3" key="1">
    <citation type="submission" date="2020-10" db="EMBL/GenBank/DDBJ databases">
        <title>Sequencing the genomes of 1000 actinobacteria strains.</title>
        <authorList>
            <person name="Klenk H.-P."/>
        </authorList>
    </citation>
    <scope>NUCLEOTIDE SEQUENCE [LARGE SCALE GENOMIC DNA]</scope>
    <source>
        <strain evidence="2 3">DSM 41803</strain>
    </source>
</reference>
<dbReference type="RefSeq" id="WP_233443721.1">
    <property type="nucleotide sequence ID" value="NZ_JADBGF010000001.1"/>
</dbReference>
<dbReference type="Proteomes" id="UP000629287">
    <property type="component" value="Unassembled WGS sequence"/>
</dbReference>
<dbReference type="EMBL" id="JADBGF010000001">
    <property type="protein sequence ID" value="MBE1599947.1"/>
    <property type="molecule type" value="Genomic_DNA"/>
</dbReference>
<keyword evidence="3" id="KW-1185">Reference proteome</keyword>
<evidence type="ECO:0000256" key="1">
    <source>
        <dbReference type="SAM" id="MobiDB-lite"/>
    </source>
</evidence>
<evidence type="ECO:0000313" key="2">
    <source>
        <dbReference type="EMBL" id="MBE1599947.1"/>
    </source>
</evidence>
<accession>A0A8I0TTQ7</accession>
<name>A0A8I0TTQ7_9ACTN</name>
<organism evidence="2 3">
    <name type="scientific">Streptomyces stelliscabiei</name>
    <dbReference type="NCBI Taxonomy" id="146820"/>
    <lineage>
        <taxon>Bacteria</taxon>
        <taxon>Bacillati</taxon>
        <taxon>Actinomycetota</taxon>
        <taxon>Actinomycetes</taxon>
        <taxon>Kitasatosporales</taxon>
        <taxon>Streptomycetaceae</taxon>
        <taxon>Streptomyces</taxon>
    </lineage>
</organism>
<sequence length="101" mass="10819">MDQPPIPEITVGELIELLSACDRDAPAQLAINPLFPMAHRIGAVIPSRDENGTPLVFIAEANDAEQIGHLPPDVAVALAWHEPTEAPARRRRKATGPDNGS</sequence>
<dbReference type="GeneID" id="86830605"/>
<proteinExistence type="predicted"/>
<comment type="caution">
    <text evidence="2">The sequence shown here is derived from an EMBL/GenBank/DDBJ whole genome shotgun (WGS) entry which is preliminary data.</text>
</comment>
<feature type="region of interest" description="Disordered" evidence="1">
    <location>
        <begin position="82"/>
        <end position="101"/>
    </location>
</feature>
<dbReference type="AlphaFoldDB" id="A0A8I0TTQ7"/>